<feature type="compositionally biased region" description="Basic residues" evidence="1">
    <location>
        <begin position="16"/>
        <end position="26"/>
    </location>
</feature>
<name>A0AAD2H7B4_9AGAR</name>
<feature type="compositionally biased region" description="Polar residues" evidence="1">
    <location>
        <begin position="34"/>
        <end position="62"/>
    </location>
</feature>
<keyword evidence="3" id="KW-1185">Reference proteome</keyword>
<gene>
    <name evidence="2" type="ORF">MYCIT1_LOCUS11954</name>
</gene>
<dbReference type="AlphaFoldDB" id="A0AAD2H7B4"/>
<sequence length="62" mass="6668">MIIGIRRRRGGSDIKHRGRKLSKVRMRGVGGNRKYSSGCMQVTDSQPSGSDSGTGGQSNHHA</sequence>
<accession>A0AAD2H7B4</accession>
<organism evidence="2 3">
    <name type="scientific">Mycena citricolor</name>
    <dbReference type="NCBI Taxonomy" id="2018698"/>
    <lineage>
        <taxon>Eukaryota</taxon>
        <taxon>Fungi</taxon>
        <taxon>Dikarya</taxon>
        <taxon>Basidiomycota</taxon>
        <taxon>Agaricomycotina</taxon>
        <taxon>Agaricomycetes</taxon>
        <taxon>Agaricomycetidae</taxon>
        <taxon>Agaricales</taxon>
        <taxon>Marasmiineae</taxon>
        <taxon>Mycenaceae</taxon>
        <taxon>Mycena</taxon>
    </lineage>
</organism>
<dbReference type="EMBL" id="CAVNYO010000138">
    <property type="protein sequence ID" value="CAK5268667.1"/>
    <property type="molecule type" value="Genomic_DNA"/>
</dbReference>
<proteinExistence type="predicted"/>
<dbReference type="Proteomes" id="UP001295794">
    <property type="component" value="Unassembled WGS sequence"/>
</dbReference>
<evidence type="ECO:0000313" key="3">
    <source>
        <dbReference type="Proteomes" id="UP001295794"/>
    </source>
</evidence>
<feature type="region of interest" description="Disordered" evidence="1">
    <location>
        <begin position="1"/>
        <end position="62"/>
    </location>
</feature>
<protein>
    <submittedName>
        <fullName evidence="2">Uncharacterized protein</fullName>
    </submittedName>
</protein>
<reference evidence="2" key="1">
    <citation type="submission" date="2023-11" db="EMBL/GenBank/DDBJ databases">
        <authorList>
            <person name="De Vega J J."/>
            <person name="De Vega J J."/>
        </authorList>
    </citation>
    <scope>NUCLEOTIDE SEQUENCE</scope>
</reference>
<evidence type="ECO:0000313" key="2">
    <source>
        <dbReference type="EMBL" id="CAK5268667.1"/>
    </source>
</evidence>
<evidence type="ECO:0000256" key="1">
    <source>
        <dbReference type="SAM" id="MobiDB-lite"/>
    </source>
</evidence>
<comment type="caution">
    <text evidence="2">The sequence shown here is derived from an EMBL/GenBank/DDBJ whole genome shotgun (WGS) entry which is preliminary data.</text>
</comment>